<dbReference type="GO" id="GO:0005634">
    <property type="term" value="C:nucleus"/>
    <property type="evidence" value="ECO:0007669"/>
    <property type="project" value="TreeGrafter"/>
</dbReference>
<proteinExistence type="predicted"/>
<dbReference type="Gene3D" id="1.10.472.10">
    <property type="entry name" value="Cyclin-like"/>
    <property type="match status" value="1"/>
</dbReference>
<dbReference type="GO" id="GO:0019901">
    <property type="term" value="F:protein kinase binding"/>
    <property type="evidence" value="ECO:0007669"/>
    <property type="project" value="InterPro"/>
</dbReference>
<dbReference type="Proteomes" id="UP000247702">
    <property type="component" value="Unassembled WGS sequence"/>
</dbReference>
<sequence>MYDQLNAELSGKVISANLRRRIDTMISVLQHSIDTHPKVIAWNGTVQNGISCMVTHIPENDKNGMIIHATDNNHLSHEIVHHHQPSSVLSASSSSSDDIPCENAKKYDVKNYRKNALVENLVDTTVNIINVIWINFPVHLNSQVIPLRLFIQETLRRSRTSWSTLQTALFYLMRIKPQITFLWLNPDRWTLNNSKDNSDNNSSSNGSSDPATCGRRMFLASLIVASKYLQDRNYANNAWSKICGLPVREINVIERRFLTLIDYNLFIGEDAYKSWSILLRNQFQNISGSEVTAENQHVVAQFEKTLQQPQAAECKVQG</sequence>
<dbReference type="PANTHER" id="PTHR15615:SF36">
    <property type="entry name" value="PHO85 CYCLIN-5"/>
    <property type="match status" value="1"/>
</dbReference>
<dbReference type="Pfam" id="PF08613">
    <property type="entry name" value="Cyclin"/>
    <property type="match status" value="1"/>
</dbReference>
<dbReference type="STRING" id="94130.A0A2Z6RED3"/>
<reference evidence="1 2" key="1">
    <citation type="submission" date="2017-11" db="EMBL/GenBank/DDBJ databases">
        <title>The genome of Rhizophagus clarus HR1 reveals common genetic basis of auxotrophy among arbuscular mycorrhizal fungi.</title>
        <authorList>
            <person name="Kobayashi Y."/>
        </authorList>
    </citation>
    <scope>NUCLEOTIDE SEQUENCE [LARGE SCALE GENOMIC DNA]</scope>
    <source>
        <strain evidence="1 2">HR1</strain>
    </source>
</reference>
<dbReference type="GO" id="GO:0000307">
    <property type="term" value="C:cyclin-dependent protein kinase holoenzyme complex"/>
    <property type="evidence" value="ECO:0007669"/>
    <property type="project" value="TreeGrafter"/>
</dbReference>
<evidence type="ECO:0000313" key="2">
    <source>
        <dbReference type="Proteomes" id="UP000247702"/>
    </source>
</evidence>
<dbReference type="PANTHER" id="PTHR15615">
    <property type="match status" value="1"/>
</dbReference>
<comment type="caution">
    <text evidence="1">The sequence shown here is derived from an EMBL/GenBank/DDBJ whole genome shotgun (WGS) entry which is preliminary data.</text>
</comment>
<evidence type="ECO:0008006" key="3">
    <source>
        <dbReference type="Google" id="ProtNLM"/>
    </source>
</evidence>
<name>A0A2Z6RED3_9GLOM</name>
<organism evidence="1 2">
    <name type="scientific">Rhizophagus clarus</name>
    <dbReference type="NCBI Taxonomy" id="94130"/>
    <lineage>
        <taxon>Eukaryota</taxon>
        <taxon>Fungi</taxon>
        <taxon>Fungi incertae sedis</taxon>
        <taxon>Mucoromycota</taxon>
        <taxon>Glomeromycotina</taxon>
        <taxon>Glomeromycetes</taxon>
        <taxon>Glomerales</taxon>
        <taxon>Glomeraceae</taxon>
        <taxon>Rhizophagus</taxon>
    </lineage>
</organism>
<gene>
    <name evidence="1" type="ORF">RclHR1_03800017</name>
</gene>
<dbReference type="AlphaFoldDB" id="A0A2Z6RED3"/>
<dbReference type="EMBL" id="BEXD01003113">
    <property type="protein sequence ID" value="GBC00301.1"/>
    <property type="molecule type" value="Genomic_DNA"/>
</dbReference>
<dbReference type="InterPro" id="IPR013922">
    <property type="entry name" value="Cyclin_PHO80-like"/>
</dbReference>
<accession>A0A2Z6RED3</accession>
<keyword evidence="2" id="KW-1185">Reference proteome</keyword>
<dbReference type="GO" id="GO:0016538">
    <property type="term" value="F:cyclin-dependent protein serine/threonine kinase regulator activity"/>
    <property type="evidence" value="ECO:0007669"/>
    <property type="project" value="TreeGrafter"/>
</dbReference>
<dbReference type="CDD" id="cd20557">
    <property type="entry name" value="CYCLIN_ScPCL1-like"/>
    <property type="match status" value="1"/>
</dbReference>
<evidence type="ECO:0000313" key="1">
    <source>
        <dbReference type="EMBL" id="GBC00301.1"/>
    </source>
</evidence>
<protein>
    <recommendedName>
        <fullName evidence="3">Cyclin N-terminal domain-containing protein</fullName>
    </recommendedName>
</protein>